<keyword evidence="4" id="KW-0067">ATP-binding</keyword>
<protein>
    <submittedName>
        <fullName evidence="11">Kinesin motor domain-containing protein</fullName>
    </submittedName>
</protein>
<dbReference type="InterPro" id="IPR036961">
    <property type="entry name" value="Kinesin_motor_dom_sf"/>
</dbReference>
<dbReference type="Pfam" id="PF00225">
    <property type="entry name" value="Kinesin"/>
    <property type="match status" value="1"/>
</dbReference>
<dbReference type="GO" id="GO:0016887">
    <property type="term" value="F:ATP hydrolysis activity"/>
    <property type="evidence" value="ECO:0007669"/>
    <property type="project" value="TreeGrafter"/>
</dbReference>
<feature type="domain" description="Kinesin motor" evidence="8">
    <location>
        <begin position="1"/>
        <end position="120"/>
    </location>
</feature>
<dbReference type="AlphaFoldDB" id="A0A0R3UR06"/>
<evidence type="ECO:0000313" key="10">
    <source>
        <dbReference type="Proteomes" id="UP000267029"/>
    </source>
</evidence>
<dbReference type="GO" id="GO:0005524">
    <property type="term" value="F:ATP binding"/>
    <property type="evidence" value="ECO:0007669"/>
    <property type="project" value="UniProtKB-KW"/>
</dbReference>
<dbReference type="Gene3D" id="3.40.850.10">
    <property type="entry name" value="Kinesin motor domain"/>
    <property type="match status" value="1"/>
</dbReference>
<dbReference type="EMBL" id="UXSR01006155">
    <property type="protein sequence ID" value="VDD84309.1"/>
    <property type="molecule type" value="Genomic_DNA"/>
</dbReference>
<comment type="caution">
    <text evidence="7">Lacks conserved residue(s) required for the propagation of feature annotation.</text>
</comment>
<dbReference type="PANTHER" id="PTHR24115">
    <property type="entry name" value="KINESIN-RELATED"/>
    <property type="match status" value="1"/>
</dbReference>
<reference evidence="11" key="1">
    <citation type="submission" date="2017-02" db="UniProtKB">
        <authorList>
            <consortium name="WormBaseParasite"/>
        </authorList>
    </citation>
    <scope>IDENTIFICATION</scope>
</reference>
<gene>
    <name evidence="9" type="ORF">MCOS_LOCUS10312</name>
</gene>
<sequence>MDLWNSSYSVGTEDRQERERLRWFAVSTPEEARQLLMVGRCCQQVGATKLNQISSRSHCLFSIKAMRAANKDSPRFVRVSSLTFCDLAGSERCEKAATLNQAHRLREANNINASLLALGK</sequence>
<dbReference type="InterPro" id="IPR019821">
    <property type="entry name" value="Kinesin_motor_CS"/>
</dbReference>
<accession>A0A0R3UR06</accession>
<keyword evidence="10" id="KW-1185">Reference proteome</keyword>
<comment type="subcellular location">
    <subcellularLocation>
        <location evidence="1">Cytoplasm</location>
        <location evidence="1">Cytoskeleton</location>
    </subcellularLocation>
</comment>
<keyword evidence="6" id="KW-0206">Cytoskeleton</keyword>
<keyword evidence="2" id="KW-0493">Microtubule</keyword>
<dbReference type="PRINTS" id="PR00380">
    <property type="entry name" value="KINESINHEAVY"/>
</dbReference>
<dbReference type="GO" id="GO:0005871">
    <property type="term" value="C:kinesin complex"/>
    <property type="evidence" value="ECO:0007669"/>
    <property type="project" value="TreeGrafter"/>
</dbReference>
<keyword evidence="3" id="KW-0547">Nucleotide-binding</keyword>
<dbReference type="InterPro" id="IPR027417">
    <property type="entry name" value="P-loop_NTPase"/>
</dbReference>
<organism evidence="11">
    <name type="scientific">Mesocestoides corti</name>
    <name type="common">Flatworm</name>
    <dbReference type="NCBI Taxonomy" id="53468"/>
    <lineage>
        <taxon>Eukaryota</taxon>
        <taxon>Metazoa</taxon>
        <taxon>Spiralia</taxon>
        <taxon>Lophotrochozoa</taxon>
        <taxon>Platyhelminthes</taxon>
        <taxon>Cestoda</taxon>
        <taxon>Eucestoda</taxon>
        <taxon>Cyclophyllidea</taxon>
        <taxon>Mesocestoididae</taxon>
        <taxon>Mesocestoides</taxon>
    </lineage>
</organism>
<evidence type="ECO:0000313" key="11">
    <source>
        <dbReference type="WBParaSite" id="MCOS_0001031101-mRNA-1"/>
    </source>
</evidence>
<dbReference type="GO" id="GO:0008017">
    <property type="term" value="F:microtubule binding"/>
    <property type="evidence" value="ECO:0007669"/>
    <property type="project" value="InterPro"/>
</dbReference>
<dbReference type="PANTHER" id="PTHR24115:SF1008">
    <property type="entry name" value="KINESIN-LIKE PROTEIN SUBITO"/>
    <property type="match status" value="1"/>
</dbReference>
<dbReference type="GO" id="GO:0005874">
    <property type="term" value="C:microtubule"/>
    <property type="evidence" value="ECO:0007669"/>
    <property type="project" value="UniProtKB-KW"/>
</dbReference>
<dbReference type="GO" id="GO:0007018">
    <property type="term" value="P:microtubule-based movement"/>
    <property type="evidence" value="ECO:0007669"/>
    <property type="project" value="InterPro"/>
</dbReference>
<evidence type="ECO:0000256" key="2">
    <source>
        <dbReference type="ARBA" id="ARBA00022701"/>
    </source>
</evidence>
<dbReference type="STRING" id="53468.A0A0R3UR06"/>
<keyword evidence="6" id="KW-0963">Cytoplasm</keyword>
<dbReference type="InterPro" id="IPR027640">
    <property type="entry name" value="Kinesin-like_fam"/>
</dbReference>
<dbReference type="GO" id="GO:0003777">
    <property type="term" value="F:microtubule motor activity"/>
    <property type="evidence" value="ECO:0007669"/>
    <property type="project" value="InterPro"/>
</dbReference>
<name>A0A0R3UR06_MESCO</name>
<evidence type="ECO:0000256" key="4">
    <source>
        <dbReference type="ARBA" id="ARBA00022840"/>
    </source>
</evidence>
<evidence type="ECO:0000313" key="9">
    <source>
        <dbReference type="EMBL" id="VDD84309.1"/>
    </source>
</evidence>
<dbReference type="PROSITE" id="PS00411">
    <property type="entry name" value="KINESIN_MOTOR_1"/>
    <property type="match status" value="1"/>
</dbReference>
<proteinExistence type="inferred from homology"/>
<evidence type="ECO:0000256" key="6">
    <source>
        <dbReference type="ARBA" id="ARBA00023212"/>
    </source>
</evidence>
<dbReference type="InterPro" id="IPR001752">
    <property type="entry name" value="Kinesin_motor_dom"/>
</dbReference>
<evidence type="ECO:0000256" key="5">
    <source>
        <dbReference type="ARBA" id="ARBA00023175"/>
    </source>
</evidence>
<dbReference type="OrthoDB" id="2403182at2759"/>
<keyword evidence="5" id="KW-0505">Motor protein</keyword>
<evidence type="ECO:0000256" key="7">
    <source>
        <dbReference type="PROSITE-ProRule" id="PRU00283"/>
    </source>
</evidence>
<evidence type="ECO:0000256" key="3">
    <source>
        <dbReference type="ARBA" id="ARBA00022741"/>
    </source>
</evidence>
<dbReference type="GO" id="GO:0005634">
    <property type="term" value="C:nucleus"/>
    <property type="evidence" value="ECO:0007669"/>
    <property type="project" value="TreeGrafter"/>
</dbReference>
<dbReference type="PROSITE" id="PS50067">
    <property type="entry name" value="KINESIN_MOTOR_2"/>
    <property type="match status" value="1"/>
</dbReference>
<reference evidence="9 10" key="2">
    <citation type="submission" date="2018-10" db="EMBL/GenBank/DDBJ databases">
        <authorList>
            <consortium name="Pathogen Informatics"/>
        </authorList>
    </citation>
    <scope>NUCLEOTIDE SEQUENCE [LARGE SCALE GENOMIC DNA]</scope>
</reference>
<evidence type="ECO:0000256" key="1">
    <source>
        <dbReference type="ARBA" id="ARBA00004245"/>
    </source>
</evidence>
<dbReference type="Proteomes" id="UP000267029">
    <property type="component" value="Unassembled WGS sequence"/>
</dbReference>
<dbReference type="WBParaSite" id="MCOS_0001031101-mRNA-1">
    <property type="protein sequence ID" value="MCOS_0001031101-mRNA-1"/>
    <property type="gene ID" value="MCOS_0001031101"/>
</dbReference>
<dbReference type="SUPFAM" id="SSF52540">
    <property type="entry name" value="P-loop containing nucleoside triphosphate hydrolases"/>
    <property type="match status" value="1"/>
</dbReference>
<comment type="similarity">
    <text evidence="7">Belongs to the TRAFAC class myosin-kinesin ATPase superfamily. Kinesin family.</text>
</comment>
<evidence type="ECO:0000259" key="8">
    <source>
        <dbReference type="PROSITE" id="PS50067"/>
    </source>
</evidence>